<dbReference type="AlphaFoldDB" id="A0A1G6HZD8"/>
<reference evidence="4" key="1">
    <citation type="submission" date="2016-09" db="EMBL/GenBank/DDBJ databases">
        <authorList>
            <person name="Varghese N."/>
            <person name="Submissions S."/>
        </authorList>
    </citation>
    <scope>NUCLEOTIDE SEQUENCE [LARGE SCALE GENOMIC DNA]</scope>
    <source>
        <strain evidence="4">25nlg</strain>
    </source>
</reference>
<dbReference type="STRING" id="1464122.SAMN05421737_104245"/>
<feature type="domain" description="LXG" evidence="2">
    <location>
        <begin position="1"/>
        <end position="190"/>
    </location>
</feature>
<proteinExistence type="inferred from homology"/>
<dbReference type="PROSITE" id="PS51756">
    <property type="entry name" value="LXG"/>
    <property type="match status" value="1"/>
</dbReference>
<sequence>MKVLDFAEANGFLQQQVKKHVEVREKITAVENAMKKLQKLKGVLEGEGAEALKEHYRDKQTPTISKLREFNDHAVVSLEYTRVTMLGLDEETALWRESFMSDEVPSGLNALEDAIEESLSEINSTLSSVSDLVSTDRVHTDELFETASEARTHSQETAEALVEFDDDCIAKLEPSEESLSEWSSVVAKIG</sequence>
<name>A0A1G6HZD8_9BACI</name>
<evidence type="ECO:0000313" key="4">
    <source>
        <dbReference type="Proteomes" id="UP000242662"/>
    </source>
</evidence>
<evidence type="ECO:0000313" key="3">
    <source>
        <dbReference type="EMBL" id="SDB99560.1"/>
    </source>
</evidence>
<dbReference type="Proteomes" id="UP000242662">
    <property type="component" value="Unassembled WGS sequence"/>
</dbReference>
<evidence type="ECO:0000259" key="2">
    <source>
        <dbReference type="PROSITE" id="PS51756"/>
    </source>
</evidence>
<protein>
    <submittedName>
        <fullName evidence="3">LXG domain of WXG superfamily protein</fullName>
    </submittedName>
</protein>
<dbReference type="Pfam" id="PF04740">
    <property type="entry name" value="LXG"/>
    <property type="match status" value="1"/>
</dbReference>
<keyword evidence="4" id="KW-1185">Reference proteome</keyword>
<comment type="similarity">
    <text evidence="1">In the N-terminal section; belongs to the LXG family.</text>
</comment>
<dbReference type="InterPro" id="IPR006829">
    <property type="entry name" value="LXG_dom"/>
</dbReference>
<accession>A0A1G6HZD8</accession>
<gene>
    <name evidence="3" type="ORF">SAMN05421737_104245</name>
</gene>
<dbReference type="EMBL" id="FMYM01000004">
    <property type="protein sequence ID" value="SDB99560.1"/>
    <property type="molecule type" value="Genomic_DNA"/>
</dbReference>
<organism evidence="3 4">
    <name type="scientific">Shouchella lonarensis</name>
    <dbReference type="NCBI Taxonomy" id="1464122"/>
    <lineage>
        <taxon>Bacteria</taxon>
        <taxon>Bacillati</taxon>
        <taxon>Bacillota</taxon>
        <taxon>Bacilli</taxon>
        <taxon>Bacillales</taxon>
        <taxon>Bacillaceae</taxon>
        <taxon>Shouchella</taxon>
    </lineage>
</organism>
<evidence type="ECO:0000256" key="1">
    <source>
        <dbReference type="ARBA" id="ARBA00034117"/>
    </source>
</evidence>
<dbReference type="RefSeq" id="WP_176763828.1">
    <property type="nucleotide sequence ID" value="NZ_FMYM01000004.1"/>
</dbReference>